<comment type="caution">
    <text evidence="5">The sequence shown here is derived from an EMBL/GenBank/DDBJ whole genome shotgun (WGS) entry which is preliminary data.</text>
</comment>
<dbReference type="SUPFAM" id="SSF51215">
    <property type="entry name" value="Regulatory protein AraC"/>
    <property type="match status" value="1"/>
</dbReference>
<dbReference type="SUPFAM" id="SSF46689">
    <property type="entry name" value="Homeodomain-like"/>
    <property type="match status" value="1"/>
</dbReference>
<evidence type="ECO:0000313" key="6">
    <source>
        <dbReference type="Proteomes" id="UP001501508"/>
    </source>
</evidence>
<feature type="domain" description="HTH araC/xylS-type" evidence="4">
    <location>
        <begin position="199"/>
        <end position="297"/>
    </location>
</feature>
<proteinExistence type="predicted"/>
<keyword evidence="1" id="KW-0805">Transcription regulation</keyword>
<dbReference type="InterPro" id="IPR037923">
    <property type="entry name" value="HTH-like"/>
</dbReference>
<dbReference type="InterPro" id="IPR018060">
    <property type="entry name" value="HTH_AraC"/>
</dbReference>
<dbReference type="Gene3D" id="2.60.120.10">
    <property type="entry name" value="Jelly Rolls"/>
    <property type="match status" value="1"/>
</dbReference>
<dbReference type="Pfam" id="PF02311">
    <property type="entry name" value="AraC_binding"/>
    <property type="match status" value="1"/>
</dbReference>
<dbReference type="InterPro" id="IPR014710">
    <property type="entry name" value="RmlC-like_jellyroll"/>
</dbReference>
<evidence type="ECO:0000256" key="1">
    <source>
        <dbReference type="ARBA" id="ARBA00023015"/>
    </source>
</evidence>
<gene>
    <name evidence="5" type="ORF">GCM10023091_33300</name>
</gene>
<dbReference type="RefSeq" id="WP_345031265.1">
    <property type="nucleotide sequence ID" value="NZ_BAABEY010000030.1"/>
</dbReference>
<sequence length="304" mass="34466">MENIPVHFLPELMSDLPDLQIFRFKNTPQMPGSLPIMQLPVTPLPTDLPHRHSYCEILFFETGSGFHEIDFHTHAIQAPSVHFVAPGKVHLLTPTEDCVGYIITFPKDYSAFYGAVKLTKSTVSGHWNSEWRQPVIDLEASSYPYFRNLLENMLSDYLGGGGGKNMALASYLHIFLGKCQQLAGDSSEVQPDPANDVPTLFKELVELHYKEKHSVQEYSELLSVTADYLGKTVKRALNVTASDYILDRLLLEAKRLVVYTNLSSKEIAYQLHIEDPSYFSRMFKRKTGLSPNEYRSSMRKSATK</sequence>
<organism evidence="5 6">
    <name type="scientific">Ravibacter arvi</name>
    <dbReference type="NCBI Taxonomy" id="2051041"/>
    <lineage>
        <taxon>Bacteria</taxon>
        <taxon>Pseudomonadati</taxon>
        <taxon>Bacteroidota</taxon>
        <taxon>Cytophagia</taxon>
        <taxon>Cytophagales</taxon>
        <taxon>Spirosomataceae</taxon>
        <taxon>Ravibacter</taxon>
    </lineage>
</organism>
<evidence type="ECO:0000259" key="4">
    <source>
        <dbReference type="PROSITE" id="PS01124"/>
    </source>
</evidence>
<keyword evidence="6" id="KW-1185">Reference proteome</keyword>
<dbReference type="Proteomes" id="UP001501508">
    <property type="component" value="Unassembled WGS sequence"/>
</dbReference>
<dbReference type="PANTHER" id="PTHR43280">
    <property type="entry name" value="ARAC-FAMILY TRANSCRIPTIONAL REGULATOR"/>
    <property type="match status" value="1"/>
</dbReference>
<dbReference type="InterPro" id="IPR003313">
    <property type="entry name" value="AraC-bd"/>
</dbReference>
<dbReference type="SMART" id="SM00342">
    <property type="entry name" value="HTH_ARAC"/>
    <property type="match status" value="1"/>
</dbReference>
<dbReference type="Gene3D" id="1.10.10.60">
    <property type="entry name" value="Homeodomain-like"/>
    <property type="match status" value="2"/>
</dbReference>
<dbReference type="InterPro" id="IPR009057">
    <property type="entry name" value="Homeodomain-like_sf"/>
</dbReference>
<protein>
    <submittedName>
        <fullName evidence="5">Helix-turn-helix domain-containing protein</fullName>
    </submittedName>
</protein>
<evidence type="ECO:0000313" key="5">
    <source>
        <dbReference type="EMBL" id="GAA4443910.1"/>
    </source>
</evidence>
<evidence type="ECO:0000256" key="3">
    <source>
        <dbReference type="ARBA" id="ARBA00023163"/>
    </source>
</evidence>
<keyword evidence="3" id="KW-0804">Transcription</keyword>
<name>A0ABP8M3Q3_9BACT</name>
<reference evidence="6" key="1">
    <citation type="journal article" date="2019" name="Int. J. Syst. Evol. Microbiol.">
        <title>The Global Catalogue of Microorganisms (GCM) 10K type strain sequencing project: providing services to taxonomists for standard genome sequencing and annotation.</title>
        <authorList>
            <consortium name="The Broad Institute Genomics Platform"/>
            <consortium name="The Broad Institute Genome Sequencing Center for Infectious Disease"/>
            <person name="Wu L."/>
            <person name="Ma J."/>
        </authorList>
    </citation>
    <scope>NUCLEOTIDE SEQUENCE [LARGE SCALE GENOMIC DNA]</scope>
    <source>
        <strain evidence="6">JCM 31920</strain>
    </source>
</reference>
<dbReference type="EMBL" id="BAABEY010000030">
    <property type="protein sequence ID" value="GAA4443910.1"/>
    <property type="molecule type" value="Genomic_DNA"/>
</dbReference>
<keyword evidence="2" id="KW-0238">DNA-binding</keyword>
<evidence type="ECO:0000256" key="2">
    <source>
        <dbReference type="ARBA" id="ARBA00023125"/>
    </source>
</evidence>
<dbReference type="Pfam" id="PF12833">
    <property type="entry name" value="HTH_18"/>
    <property type="match status" value="1"/>
</dbReference>
<dbReference type="PROSITE" id="PS01124">
    <property type="entry name" value="HTH_ARAC_FAMILY_2"/>
    <property type="match status" value="1"/>
</dbReference>
<dbReference type="PANTHER" id="PTHR43280:SF32">
    <property type="entry name" value="TRANSCRIPTIONAL REGULATORY PROTEIN"/>
    <property type="match status" value="1"/>
</dbReference>
<accession>A0ABP8M3Q3</accession>